<evidence type="ECO:0000313" key="11">
    <source>
        <dbReference type="EMBL" id="KAG2440498.1"/>
    </source>
</evidence>
<dbReference type="PANTHER" id="PTHR47968:SF36">
    <property type="entry name" value="KINESIN HEAVY CHAIN ISOFORM X1"/>
    <property type="match status" value="1"/>
</dbReference>
<dbReference type="AlphaFoldDB" id="A0A835T878"/>
<dbReference type="GO" id="GO:0008017">
    <property type="term" value="F:microtubule binding"/>
    <property type="evidence" value="ECO:0007669"/>
    <property type="project" value="InterPro"/>
</dbReference>
<evidence type="ECO:0000256" key="5">
    <source>
        <dbReference type="ARBA" id="ARBA00023175"/>
    </source>
</evidence>
<feature type="domain" description="Kinesin motor" evidence="10">
    <location>
        <begin position="5"/>
        <end position="336"/>
    </location>
</feature>
<feature type="compositionally biased region" description="Low complexity" evidence="9">
    <location>
        <begin position="796"/>
        <end position="810"/>
    </location>
</feature>
<dbReference type="PROSITE" id="PS00411">
    <property type="entry name" value="KINESIN_MOTOR_1"/>
    <property type="match status" value="1"/>
</dbReference>
<dbReference type="PANTHER" id="PTHR47968">
    <property type="entry name" value="CENTROMERE PROTEIN E"/>
    <property type="match status" value="1"/>
</dbReference>
<evidence type="ECO:0000256" key="1">
    <source>
        <dbReference type="ARBA" id="ARBA00022701"/>
    </source>
</evidence>
<dbReference type="InterPro" id="IPR056524">
    <property type="entry name" value="KIF6/9_C"/>
</dbReference>
<dbReference type="GO" id="GO:0007018">
    <property type="term" value="P:microtubule-based movement"/>
    <property type="evidence" value="ECO:0007669"/>
    <property type="project" value="InterPro"/>
</dbReference>
<dbReference type="Gene3D" id="3.40.850.10">
    <property type="entry name" value="Kinesin motor domain"/>
    <property type="match status" value="1"/>
</dbReference>
<accession>A0A835T878</accession>
<dbReference type="Pfam" id="PF23735">
    <property type="entry name" value="KIF9"/>
    <property type="match status" value="1"/>
</dbReference>
<dbReference type="PROSITE" id="PS50067">
    <property type="entry name" value="KINESIN_MOTOR_2"/>
    <property type="match status" value="1"/>
</dbReference>
<feature type="compositionally biased region" description="Low complexity" evidence="9">
    <location>
        <begin position="482"/>
        <end position="495"/>
    </location>
</feature>
<dbReference type="Proteomes" id="UP000613740">
    <property type="component" value="Unassembled WGS sequence"/>
</dbReference>
<keyword evidence="4 8" id="KW-0175">Coiled coil</keyword>
<dbReference type="OrthoDB" id="3176171at2759"/>
<keyword evidence="5 6" id="KW-0505">Motor protein</keyword>
<keyword evidence="1 7" id="KW-0493">Microtubule</keyword>
<evidence type="ECO:0000313" key="12">
    <source>
        <dbReference type="Proteomes" id="UP000613740"/>
    </source>
</evidence>
<dbReference type="InterPro" id="IPR027640">
    <property type="entry name" value="Kinesin-like_fam"/>
</dbReference>
<protein>
    <recommendedName>
        <fullName evidence="7">Kinesin-like protein</fullName>
    </recommendedName>
</protein>
<proteinExistence type="inferred from homology"/>
<comment type="caution">
    <text evidence="11">The sequence shown here is derived from an EMBL/GenBank/DDBJ whole genome shotgun (WGS) entry which is preliminary data.</text>
</comment>
<evidence type="ECO:0000256" key="4">
    <source>
        <dbReference type="ARBA" id="ARBA00023054"/>
    </source>
</evidence>
<dbReference type="InterPro" id="IPR036961">
    <property type="entry name" value="Kinesin_motor_dom_sf"/>
</dbReference>
<feature type="region of interest" description="Disordered" evidence="9">
    <location>
        <begin position="452"/>
        <end position="562"/>
    </location>
</feature>
<gene>
    <name evidence="11" type="ORF">HYH02_010376</name>
</gene>
<keyword evidence="2 6" id="KW-0547">Nucleotide-binding</keyword>
<reference evidence="11" key="1">
    <citation type="journal article" date="2020" name="bioRxiv">
        <title>Comparative genomics of Chlamydomonas.</title>
        <authorList>
            <person name="Craig R.J."/>
            <person name="Hasan A.R."/>
            <person name="Ness R.W."/>
            <person name="Keightley P.D."/>
        </authorList>
    </citation>
    <scope>NUCLEOTIDE SEQUENCE</scope>
    <source>
        <strain evidence="11">CCAP 11/173</strain>
    </source>
</reference>
<evidence type="ECO:0000256" key="7">
    <source>
        <dbReference type="RuleBase" id="RU000394"/>
    </source>
</evidence>
<feature type="compositionally biased region" description="Gly residues" evidence="9">
    <location>
        <begin position="811"/>
        <end position="822"/>
    </location>
</feature>
<sequence length="902" mass="93633">MVSSAVRVVLRARPSEAASLINFLPDKKGVSVVQQKVIEGRPGGGQPAAQNYQFKFDNVLALASQEEVYEATAADVVRGALEGFNGTIMCYGQTGAGKTYTMSGGKQSFKQRGIIPRALGHLFAEVKAMPDREARISVQYLEIYNEALYDLLDITTQPHEISIYESSKGQVTVSGLRTAVVASEAEALALLFEGETNRVIGEHQLNRESSRSHSIFTITLELKPVGDAGGDVLVSKLALVDLAGSERVSKTKSEGLVLREAGHINKSLSILEQVILGLGDKNRDHVPFRSSKLTHVLKNSLGGNCRTVLVANVWSDAAQTDETLSTCRFAQRMMRVTCEVSANVVQDSSARVRQLERQVADLQQELAMHDAMAMRSGVSYSAYSDTQRAELRSRVMDFLMGVGGGGDAAAAAGAGGAAGAESIEPLELHSLRHMKEILFACRHLYREALHRSGPGPGHGSGSVVAASGGGGGGSRSVPPAPAAARPMSGSSTSGPAAGGGAAAARRLSGTGNGSASARDKHWQEYSGDAAPGVGKADGLGGAGVAPDAARPTSGSGGEDAGSGLAERLLSQQNAGSSGRPGQGAGAGTAVAAPDRATALEDYKAGPGALKAQLLGENRSRLKAGRGRAKELALAVNAAKRELDALKKREEQLKGQRVQQQGEGSQVLDAEEYDVLMRIKELKSSYKENYNELQVVKSEVDYTQGLVDQCNKELVLEFAEWYESTYGRPPADDGGGGGADEDRLPSPSGRSSSALSGGIGTPPRPGVLSTGPGGGATPPSRGGLTPPSPSGSVISTASAASGGRYGAAVVGGKPGSRPPGGAGKVPLSSLVAPSGEELSSPEAMAYYNAQQVLLQKTSGVAHRPGSVKKQRAQPMFGGAAARSNVTDRVVQDVGMAMHPNRRT</sequence>
<feature type="compositionally biased region" description="Low complexity" evidence="9">
    <location>
        <begin position="744"/>
        <end position="755"/>
    </location>
</feature>
<dbReference type="GO" id="GO:0003777">
    <property type="term" value="F:microtubule motor activity"/>
    <property type="evidence" value="ECO:0007669"/>
    <property type="project" value="InterPro"/>
</dbReference>
<evidence type="ECO:0000259" key="10">
    <source>
        <dbReference type="PROSITE" id="PS50067"/>
    </source>
</evidence>
<evidence type="ECO:0000256" key="6">
    <source>
        <dbReference type="PROSITE-ProRule" id="PRU00283"/>
    </source>
</evidence>
<dbReference type="Pfam" id="PF00225">
    <property type="entry name" value="Kinesin"/>
    <property type="match status" value="1"/>
</dbReference>
<dbReference type="InterPro" id="IPR019821">
    <property type="entry name" value="Kinesin_motor_CS"/>
</dbReference>
<evidence type="ECO:0000256" key="2">
    <source>
        <dbReference type="ARBA" id="ARBA00022741"/>
    </source>
</evidence>
<dbReference type="InterPro" id="IPR027417">
    <property type="entry name" value="P-loop_NTPase"/>
</dbReference>
<feature type="region of interest" description="Disordered" evidence="9">
    <location>
        <begin position="860"/>
        <end position="881"/>
    </location>
</feature>
<comment type="similarity">
    <text evidence="6 7">Belongs to the TRAFAC class myosin-kinesin ATPase superfamily. Kinesin family.</text>
</comment>
<dbReference type="PRINTS" id="PR00380">
    <property type="entry name" value="KINESINHEAVY"/>
</dbReference>
<organism evidence="11 12">
    <name type="scientific">Chlamydomonas schloesseri</name>
    <dbReference type="NCBI Taxonomy" id="2026947"/>
    <lineage>
        <taxon>Eukaryota</taxon>
        <taxon>Viridiplantae</taxon>
        <taxon>Chlorophyta</taxon>
        <taxon>core chlorophytes</taxon>
        <taxon>Chlorophyceae</taxon>
        <taxon>CS clade</taxon>
        <taxon>Chlamydomonadales</taxon>
        <taxon>Chlamydomonadaceae</taxon>
        <taxon>Chlamydomonas</taxon>
    </lineage>
</organism>
<evidence type="ECO:0000256" key="9">
    <source>
        <dbReference type="SAM" id="MobiDB-lite"/>
    </source>
</evidence>
<feature type="coiled-coil region" evidence="8">
    <location>
        <begin position="628"/>
        <end position="662"/>
    </location>
</feature>
<keyword evidence="12" id="KW-1185">Reference proteome</keyword>
<dbReference type="GO" id="GO:0005874">
    <property type="term" value="C:microtubule"/>
    <property type="evidence" value="ECO:0007669"/>
    <property type="project" value="UniProtKB-KW"/>
</dbReference>
<feature type="binding site" evidence="6">
    <location>
        <begin position="92"/>
        <end position="99"/>
    </location>
    <ligand>
        <name>ATP</name>
        <dbReference type="ChEBI" id="CHEBI:30616"/>
    </ligand>
</feature>
<evidence type="ECO:0000256" key="8">
    <source>
        <dbReference type="SAM" id="Coils"/>
    </source>
</evidence>
<keyword evidence="3 6" id="KW-0067">ATP-binding</keyword>
<dbReference type="InterPro" id="IPR001752">
    <property type="entry name" value="Kinesin_motor_dom"/>
</dbReference>
<feature type="coiled-coil region" evidence="8">
    <location>
        <begin position="345"/>
        <end position="372"/>
    </location>
</feature>
<feature type="region of interest" description="Disordered" evidence="9">
    <location>
        <begin position="725"/>
        <end position="833"/>
    </location>
</feature>
<name>A0A835T878_9CHLO</name>
<dbReference type="SMART" id="SM00129">
    <property type="entry name" value="KISc"/>
    <property type="match status" value="1"/>
</dbReference>
<evidence type="ECO:0000256" key="3">
    <source>
        <dbReference type="ARBA" id="ARBA00022840"/>
    </source>
</evidence>
<dbReference type="SUPFAM" id="SSF52540">
    <property type="entry name" value="P-loop containing nucleoside triphosphate hydrolases"/>
    <property type="match status" value="1"/>
</dbReference>
<dbReference type="EMBL" id="JAEHOD010000038">
    <property type="protein sequence ID" value="KAG2440498.1"/>
    <property type="molecule type" value="Genomic_DNA"/>
</dbReference>
<dbReference type="GO" id="GO:0005524">
    <property type="term" value="F:ATP binding"/>
    <property type="evidence" value="ECO:0007669"/>
    <property type="project" value="UniProtKB-UniRule"/>
</dbReference>